<name>A0A397V821_9GLOM</name>
<evidence type="ECO:0000313" key="1">
    <source>
        <dbReference type="EMBL" id="RIB15436.1"/>
    </source>
</evidence>
<evidence type="ECO:0000313" key="2">
    <source>
        <dbReference type="Proteomes" id="UP000266673"/>
    </source>
</evidence>
<dbReference type="EMBL" id="QKWP01000744">
    <property type="protein sequence ID" value="RIB15436.1"/>
    <property type="molecule type" value="Genomic_DNA"/>
</dbReference>
<dbReference type="AlphaFoldDB" id="A0A397V821"/>
<organism evidence="1 2">
    <name type="scientific">Gigaspora rosea</name>
    <dbReference type="NCBI Taxonomy" id="44941"/>
    <lineage>
        <taxon>Eukaryota</taxon>
        <taxon>Fungi</taxon>
        <taxon>Fungi incertae sedis</taxon>
        <taxon>Mucoromycota</taxon>
        <taxon>Glomeromycotina</taxon>
        <taxon>Glomeromycetes</taxon>
        <taxon>Diversisporales</taxon>
        <taxon>Gigasporaceae</taxon>
        <taxon>Gigaspora</taxon>
    </lineage>
</organism>
<sequence>MRFFYKRKTNQYIIVIPDEFSSRRNDSNGKCIYCEHYNTSPAWCQSCDPWKATQEWTSGNEEIDNFIKKFQFKTTEYEKVIEWIPFNKLIDFQEIKEINEESDLEFTASWVKGVRIIKGDPGKYMQSRSISSVDLMKLNCPQTDTLELFENFKNHMQLGKYRIHGITQNTETGQYMIVIDFYSDKRKSINGNCNIVTDITPLQFGVNYAILEKWIKKTSEIRKLMIVLKNFNLRLRHLKTLLNGFHLTD</sequence>
<proteinExistence type="predicted"/>
<protein>
    <submittedName>
        <fullName evidence="1">Uncharacterized protein</fullName>
    </submittedName>
</protein>
<comment type="caution">
    <text evidence="1">The sequence shown here is derived from an EMBL/GenBank/DDBJ whole genome shotgun (WGS) entry which is preliminary data.</text>
</comment>
<keyword evidence="2" id="KW-1185">Reference proteome</keyword>
<dbReference type="Proteomes" id="UP000266673">
    <property type="component" value="Unassembled WGS sequence"/>
</dbReference>
<gene>
    <name evidence="1" type="ORF">C2G38_1580266</name>
</gene>
<reference evidence="1 2" key="1">
    <citation type="submission" date="2018-06" db="EMBL/GenBank/DDBJ databases">
        <title>Comparative genomics reveals the genomic features of Rhizophagus irregularis, R. cerebriforme, R. diaphanum and Gigaspora rosea, and their symbiotic lifestyle signature.</title>
        <authorList>
            <person name="Morin E."/>
            <person name="San Clemente H."/>
            <person name="Chen E.C.H."/>
            <person name="De La Providencia I."/>
            <person name="Hainaut M."/>
            <person name="Kuo A."/>
            <person name="Kohler A."/>
            <person name="Murat C."/>
            <person name="Tang N."/>
            <person name="Roy S."/>
            <person name="Loubradou J."/>
            <person name="Henrissat B."/>
            <person name="Grigoriev I.V."/>
            <person name="Corradi N."/>
            <person name="Roux C."/>
            <person name="Martin F.M."/>
        </authorList>
    </citation>
    <scope>NUCLEOTIDE SEQUENCE [LARGE SCALE GENOMIC DNA]</scope>
    <source>
        <strain evidence="1 2">DAOM 194757</strain>
    </source>
</reference>
<accession>A0A397V821</accession>